<geneLocation type="plasmid" evidence="1 2">
    <name>pCY186</name>
</geneLocation>
<accession>E0S552</accession>
<dbReference type="EMBL" id="CP001813">
    <property type="protein sequence ID" value="ADL36534.1"/>
    <property type="molecule type" value="Genomic_DNA"/>
</dbReference>
<sequence>MPEKSPLTAKEKLIKDILLTQIESVKTGPEEKKKIWKEGSTIKSTQHYGSKFKRALDPDMSDIAIAFYKALYKDTILKDKREILLEDGSIIDREFAGDTILTVKSLRYVYSRNNDTDESELEKCFQHVDEKIHCLANFWVIPMRHGRRSKKLNYYDSPDLYLEKIRNNFDEYKEMFPKFFDKYSVSDMVRDLCFEESEQRRKQIADRDINIFRSYEEAMDERADLLARDKTDELYELFSTYGLTDR</sequence>
<dbReference type="Proteomes" id="UP000001299">
    <property type="component" value="Plasmid pCY186"/>
</dbReference>
<dbReference type="AlphaFoldDB" id="E0S552"/>
<keyword evidence="2" id="KW-1185">Reference proteome</keyword>
<evidence type="ECO:0000313" key="2">
    <source>
        <dbReference type="Proteomes" id="UP000001299"/>
    </source>
</evidence>
<protein>
    <submittedName>
        <fullName evidence="1">Uncharacterized protein</fullName>
    </submittedName>
</protein>
<dbReference type="HOGENOM" id="CLU_1376631_0_0_9"/>
<evidence type="ECO:0000313" key="1">
    <source>
        <dbReference type="EMBL" id="ADL36534.1"/>
    </source>
</evidence>
<dbReference type="eggNOG" id="ENOG5034A1C">
    <property type="taxonomic scope" value="Bacteria"/>
</dbReference>
<keyword evidence="1" id="KW-0614">Plasmid</keyword>
<gene>
    <name evidence="1" type="ordered locus">bpr_IV170</name>
</gene>
<proteinExistence type="predicted"/>
<reference evidence="1 2" key="1">
    <citation type="journal article" date="2010" name="PLoS ONE">
        <title>The glycobiome of the rumen bacterium Butyrivibrio proteoclasticus B316(T) highlights adaptation to a polysaccharide-rich environment.</title>
        <authorList>
            <person name="Kelly W.J."/>
            <person name="Leahy S.C."/>
            <person name="Altermann E."/>
            <person name="Yeoman C.J."/>
            <person name="Dunne J.C."/>
            <person name="Kong Z."/>
            <person name="Pacheco D.M."/>
            <person name="Li D."/>
            <person name="Noel S.J."/>
            <person name="Moon C.D."/>
            <person name="Cookson A.L."/>
            <person name="Attwood G.T."/>
        </authorList>
    </citation>
    <scope>NUCLEOTIDE SEQUENCE [LARGE SCALE GENOMIC DNA]</scope>
    <source>
        <strain evidence="2">ATCC 51982 / DSM 14932 / B316</strain>
        <plasmid evidence="2">Plasmid pCY186</plasmid>
    </source>
</reference>
<dbReference type="KEGG" id="bpb:bpr_IV170"/>
<organism evidence="1 2">
    <name type="scientific">Butyrivibrio proteoclasticus (strain ATCC 51982 / DSM 14932 / B316)</name>
    <name type="common">Clostridium proteoclasticum</name>
    <dbReference type="NCBI Taxonomy" id="515622"/>
    <lineage>
        <taxon>Bacteria</taxon>
        <taxon>Bacillati</taxon>
        <taxon>Bacillota</taxon>
        <taxon>Clostridia</taxon>
        <taxon>Lachnospirales</taxon>
        <taxon>Lachnospiraceae</taxon>
        <taxon>Butyrivibrio</taxon>
    </lineage>
</organism>
<name>E0S552_BUTPB</name>